<dbReference type="AlphaFoldDB" id="A0A1Z5RBB7"/>
<gene>
    <name evidence="1" type="ORF">SORBI_3007G175400</name>
</gene>
<reference evidence="2" key="2">
    <citation type="journal article" date="2018" name="Plant J.">
        <title>The Sorghum bicolor reference genome: improved assembly, gene annotations, a transcriptome atlas, and signatures of genome organization.</title>
        <authorList>
            <person name="McCormick R.F."/>
            <person name="Truong S.K."/>
            <person name="Sreedasyam A."/>
            <person name="Jenkins J."/>
            <person name="Shu S."/>
            <person name="Sims D."/>
            <person name="Kennedy M."/>
            <person name="Amirebrahimi M."/>
            <person name="Weers B.D."/>
            <person name="McKinley B."/>
            <person name="Mattison A."/>
            <person name="Morishige D.T."/>
            <person name="Grimwood J."/>
            <person name="Schmutz J."/>
            <person name="Mullet J.E."/>
        </authorList>
    </citation>
    <scope>NUCLEOTIDE SEQUENCE [LARGE SCALE GENOMIC DNA]</scope>
    <source>
        <strain evidence="2">cv. BTx623</strain>
    </source>
</reference>
<dbReference type="Proteomes" id="UP000000768">
    <property type="component" value="Chromosome 7"/>
</dbReference>
<dbReference type="InParanoid" id="A0A1Z5RBB7"/>
<dbReference type="Pfam" id="PF03087">
    <property type="entry name" value="BPS1"/>
    <property type="match status" value="2"/>
</dbReference>
<dbReference type="FunCoup" id="A0A1Z5RBB7">
    <property type="interactions" value="89"/>
</dbReference>
<accession>A0A1Z5RBB7</accession>
<proteinExistence type="predicted"/>
<reference evidence="1 2" key="1">
    <citation type="journal article" date="2009" name="Nature">
        <title>The Sorghum bicolor genome and the diversification of grasses.</title>
        <authorList>
            <person name="Paterson A.H."/>
            <person name="Bowers J.E."/>
            <person name="Bruggmann R."/>
            <person name="Dubchak I."/>
            <person name="Grimwood J."/>
            <person name="Gundlach H."/>
            <person name="Haberer G."/>
            <person name="Hellsten U."/>
            <person name="Mitros T."/>
            <person name="Poliakov A."/>
            <person name="Schmutz J."/>
            <person name="Spannagl M."/>
            <person name="Tang H."/>
            <person name="Wang X."/>
            <person name="Wicker T."/>
            <person name="Bharti A.K."/>
            <person name="Chapman J."/>
            <person name="Feltus F.A."/>
            <person name="Gowik U."/>
            <person name="Grigoriev I.V."/>
            <person name="Lyons E."/>
            <person name="Maher C.A."/>
            <person name="Martis M."/>
            <person name="Narechania A."/>
            <person name="Otillar R.P."/>
            <person name="Penning B.W."/>
            <person name="Salamov A.A."/>
            <person name="Wang Y."/>
            <person name="Zhang L."/>
            <person name="Carpita N.C."/>
            <person name="Freeling M."/>
            <person name="Gingle A.R."/>
            <person name="Hash C.T."/>
            <person name="Keller B."/>
            <person name="Klein P."/>
            <person name="Kresovich S."/>
            <person name="McCann M.C."/>
            <person name="Ming R."/>
            <person name="Peterson D.G."/>
            <person name="Mehboob-ur-Rahman"/>
            <person name="Ware D."/>
            <person name="Westhoff P."/>
            <person name="Mayer K.F."/>
            <person name="Messing J."/>
            <person name="Rokhsar D.S."/>
        </authorList>
    </citation>
    <scope>NUCLEOTIDE SEQUENCE [LARGE SCALE GENOMIC DNA]</scope>
    <source>
        <strain evidence="2">cv. BTx623</strain>
    </source>
</reference>
<name>A0A1Z5RBB7_SORBI</name>
<evidence type="ECO:0000313" key="1">
    <source>
        <dbReference type="EMBL" id="OQU80735.1"/>
    </source>
</evidence>
<dbReference type="PANTHER" id="PTHR33070:SF72">
    <property type="entry name" value="OS08G0551300 PROTEIN"/>
    <property type="match status" value="1"/>
</dbReference>
<dbReference type="GO" id="GO:0048364">
    <property type="term" value="P:root development"/>
    <property type="evidence" value="ECO:0007669"/>
    <property type="project" value="InterPro"/>
</dbReference>
<evidence type="ECO:0000313" key="2">
    <source>
        <dbReference type="Proteomes" id="UP000000768"/>
    </source>
</evidence>
<dbReference type="STRING" id="4558.A0A1Z5RBB7"/>
<dbReference type="GO" id="GO:0048367">
    <property type="term" value="P:shoot system development"/>
    <property type="evidence" value="ECO:0007669"/>
    <property type="project" value="InterPro"/>
</dbReference>
<dbReference type="OMA" id="HPNKIDI"/>
<dbReference type="EMBL" id="CM000766">
    <property type="protein sequence ID" value="OQU80735.1"/>
    <property type="molecule type" value="Genomic_DNA"/>
</dbReference>
<dbReference type="Gramene" id="OQU80735">
    <property type="protein sequence ID" value="OQU80735"/>
    <property type="gene ID" value="SORBI_3007G175400"/>
</dbReference>
<dbReference type="PANTHER" id="PTHR33070">
    <property type="entry name" value="OS06G0725500 PROTEIN"/>
    <property type="match status" value="1"/>
</dbReference>
<sequence>MAGHQRSTSWPSMAHAHPNKTEMQEALQSIASLMSTPAAATMEVVCDGLRRLGDVYSHIDEAICLHSNHNQLVRGKKRLEEEMERSLQVLDLCSTLQETFSDLKMTIQELQLQMVLNRGDLPVAQTKAQSYARLVKKAKHQLKKAAGSKSTSSSSHDDAWLVSLLTTARGITVSALRSAVELLAKQMATCGASKWSLITKSMQKRRVSCEEVQLQALELGIVDLESSVENLFRSLIQTRVSLLNTLSL</sequence>
<dbReference type="eggNOG" id="ENOG502QUY1">
    <property type="taxonomic scope" value="Eukaryota"/>
</dbReference>
<organism evidence="1 2">
    <name type="scientific">Sorghum bicolor</name>
    <name type="common">Sorghum</name>
    <name type="synonym">Sorghum vulgare</name>
    <dbReference type="NCBI Taxonomy" id="4558"/>
    <lineage>
        <taxon>Eukaryota</taxon>
        <taxon>Viridiplantae</taxon>
        <taxon>Streptophyta</taxon>
        <taxon>Embryophyta</taxon>
        <taxon>Tracheophyta</taxon>
        <taxon>Spermatophyta</taxon>
        <taxon>Magnoliopsida</taxon>
        <taxon>Liliopsida</taxon>
        <taxon>Poales</taxon>
        <taxon>Poaceae</taxon>
        <taxon>PACMAD clade</taxon>
        <taxon>Panicoideae</taxon>
        <taxon>Andropogonodae</taxon>
        <taxon>Andropogoneae</taxon>
        <taxon>Sorghinae</taxon>
        <taxon>Sorghum</taxon>
    </lineage>
</organism>
<dbReference type="InterPro" id="IPR004320">
    <property type="entry name" value="BPS1_pln"/>
</dbReference>
<keyword evidence="2" id="KW-1185">Reference proteome</keyword>
<protein>
    <submittedName>
        <fullName evidence="1">Uncharacterized protein</fullName>
    </submittedName>
</protein>